<keyword evidence="7 9" id="KW-0234">DNA repair</keyword>
<feature type="domain" description="RecF/RecN/SMC N-terminal" evidence="11">
    <location>
        <begin position="2"/>
        <end position="540"/>
    </location>
</feature>
<dbReference type="Pfam" id="PF02463">
    <property type="entry name" value="SMC_N"/>
    <property type="match status" value="1"/>
</dbReference>
<keyword evidence="13" id="KW-1185">Reference proteome</keyword>
<sequence length="590" mass="64252">MLEDLSIKDFALIDAANVEFNGGFTVLSGETGAGKSLLIGALTFLLGGKAGVEQIRSGAHESVVTGSFYLGKAPSFVRELSADDENPAEPANAWEWLSLHGIEIEDDRVLLRRVIRENGKSGAWIGSTPVTRADLAEFSSFLIDIHGQHEHQSLMKVSEHRKFLDSYAGLTERVANFTSLYSELVGKRKILDELNSDDRDRAQRIDLLNFAVKEISEAKLKPNEDVELDDEETKLSSFEKLYSDVEQINGALSSGEGGAVVSTLKRLRALADSASSSDKSLQKLTDRLESAFYEISDIAEEYKSYAQSLVFDPERLAQVQERQTLIYNLKKKYASSVSAPLSEVLAYFEKAQKTLDELDNSSDKKEKLEKEIAELGKKVYLEAKAISQLRKTAAEKMAGGVVQVLSNLGMKGTRFSVNVAEKSGNDVTQKCGPYGIDDIEFLISANPGQPLQPLAKIASGGELSRVMLSLKTILCQSDESGESTVGTMIFDEIDTGIGGEVAVGVGSHLKKLAKNRQVLCITHLASIAVYADNQIKIEKSVNNGATQTHVRPITGEERVSEIARMLSGDAASSESLEHARSMLSKFGEAV</sequence>
<evidence type="ECO:0000313" key="12">
    <source>
        <dbReference type="EMBL" id="MBB5226210.1"/>
    </source>
</evidence>
<protein>
    <recommendedName>
        <fullName evidence="3 9">DNA repair protein RecN</fullName>
    </recommendedName>
    <alternativeName>
        <fullName evidence="8 9">Recombination protein N</fullName>
    </alternativeName>
</protein>
<evidence type="ECO:0000256" key="6">
    <source>
        <dbReference type="ARBA" id="ARBA00022840"/>
    </source>
</evidence>
<evidence type="ECO:0000256" key="5">
    <source>
        <dbReference type="ARBA" id="ARBA00022763"/>
    </source>
</evidence>
<dbReference type="CDD" id="cd03241">
    <property type="entry name" value="ABC_RecN"/>
    <property type="match status" value="2"/>
</dbReference>
<evidence type="ECO:0000256" key="3">
    <source>
        <dbReference type="ARBA" id="ARBA00021315"/>
    </source>
</evidence>
<evidence type="ECO:0000256" key="1">
    <source>
        <dbReference type="ARBA" id="ARBA00003618"/>
    </source>
</evidence>
<evidence type="ECO:0000256" key="8">
    <source>
        <dbReference type="ARBA" id="ARBA00033408"/>
    </source>
</evidence>
<dbReference type="RefSeq" id="WP_184659271.1">
    <property type="nucleotide sequence ID" value="NZ_CP031518.1"/>
</dbReference>
<dbReference type="GO" id="GO:0005524">
    <property type="term" value="F:ATP binding"/>
    <property type="evidence" value="ECO:0007669"/>
    <property type="project" value="UniProtKB-KW"/>
</dbReference>
<keyword evidence="5 9" id="KW-0227">DNA damage</keyword>
<comment type="caution">
    <text evidence="12">The sequence shown here is derived from an EMBL/GenBank/DDBJ whole genome shotgun (WGS) entry which is preliminary data.</text>
</comment>
<keyword evidence="4" id="KW-0547">Nucleotide-binding</keyword>
<evidence type="ECO:0000256" key="2">
    <source>
        <dbReference type="ARBA" id="ARBA00009441"/>
    </source>
</evidence>
<dbReference type="FunFam" id="3.40.50.300:FF:000319">
    <property type="entry name" value="DNA repair protein RecN"/>
    <property type="match status" value="1"/>
</dbReference>
<dbReference type="GO" id="GO:0009432">
    <property type="term" value="P:SOS response"/>
    <property type="evidence" value="ECO:0007669"/>
    <property type="project" value="TreeGrafter"/>
</dbReference>
<dbReference type="InterPro" id="IPR004604">
    <property type="entry name" value="DNA_recomb/repair_RecN"/>
</dbReference>
<proteinExistence type="inferred from homology"/>
<dbReference type="SUPFAM" id="SSF52540">
    <property type="entry name" value="P-loop containing nucleoside triphosphate hydrolases"/>
    <property type="match status" value="1"/>
</dbReference>
<evidence type="ECO:0000256" key="9">
    <source>
        <dbReference type="PIRNR" id="PIRNR003128"/>
    </source>
</evidence>
<evidence type="ECO:0000259" key="11">
    <source>
        <dbReference type="Pfam" id="PF02463"/>
    </source>
</evidence>
<dbReference type="InterPro" id="IPR003395">
    <property type="entry name" value="RecF/RecN/SMC_N"/>
</dbReference>
<dbReference type="GO" id="GO:0043590">
    <property type="term" value="C:bacterial nucleoid"/>
    <property type="evidence" value="ECO:0007669"/>
    <property type="project" value="TreeGrafter"/>
</dbReference>
<dbReference type="NCBIfam" id="TIGR00634">
    <property type="entry name" value="recN"/>
    <property type="match status" value="1"/>
</dbReference>
<feature type="coiled-coil region" evidence="10">
    <location>
        <begin position="348"/>
        <end position="378"/>
    </location>
</feature>
<name>A0A7W8G9G0_9SPIR</name>
<dbReference type="PIRSF" id="PIRSF003128">
    <property type="entry name" value="RecN"/>
    <property type="match status" value="1"/>
</dbReference>
<evidence type="ECO:0000256" key="7">
    <source>
        <dbReference type="ARBA" id="ARBA00023204"/>
    </source>
</evidence>
<accession>A0A7W8G9G0</accession>
<keyword evidence="10" id="KW-0175">Coiled coil</keyword>
<dbReference type="EMBL" id="JACHFQ010000005">
    <property type="protein sequence ID" value="MBB5226210.1"/>
    <property type="molecule type" value="Genomic_DNA"/>
</dbReference>
<dbReference type="GO" id="GO:0006310">
    <property type="term" value="P:DNA recombination"/>
    <property type="evidence" value="ECO:0007669"/>
    <property type="project" value="InterPro"/>
</dbReference>
<evidence type="ECO:0000313" key="13">
    <source>
        <dbReference type="Proteomes" id="UP000518887"/>
    </source>
</evidence>
<dbReference type="Gene3D" id="3.40.50.300">
    <property type="entry name" value="P-loop containing nucleotide triphosphate hydrolases"/>
    <property type="match status" value="2"/>
</dbReference>
<organism evidence="12 13">
    <name type="scientific">Treponema ruminis</name>
    <dbReference type="NCBI Taxonomy" id="744515"/>
    <lineage>
        <taxon>Bacteria</taxon>
        <taxon>Pseudomonadati</taxon>
        <taxon>Spirochaetota</taxon>
        <taxon>Spirochaetia</taxon>
        <taxon>Spirochaetales</taxon>
        <taxon>Treponemataceae</taxon>
        <taxon>Treponema</taxon>
    </lineage>
</organism>
<dbReference type="PANTHER" id="PTHR11059">
    <property type="entry name" value="DNA REPAIR PROTEIN RECN"/>
    <property type="match status" value="1"/>
</dbReference>
<dbReference type="AlphaFoldDB" id="A0A7W8G9G0"/>
<reference evidence="12 13" key="1">
    <citation type="submission" date="2020-08" db="EMBL/GenBank/DDBJ databases">
        <title>Genomic Encyclopedia of Type Strains, Phase IV (KMG-IV): sequencing the most valuable type-strain genomes for metagenomic binning, comparative biology and taxonomic classification.</title>
        <authorList>
            <person name="Goeker M."/>
        </authorList>
    </citation>
    <scope>NUCLEOTIDE SEQUENCE [LARGE SCALE GENOMIC DNA]</scope>
    <source>
        <strain evidence="12 13">DSM 103462</strain>
    </source>
</reference>
<comment type="function">
    <text evidence="1 9">May be involved in recombinational repair of damaged DNA.</text>
</comment>
<dbReference type="FunFam" id="3.40.50.300:FF:000356">
    <property type="entry name" value="DNA repair protein RecN"/>
    <property type="match status" value="1"/>
</dbReference>
<dbReference type="GO" id="GO:0006281">
    <property type="term" value="P:DNA repair"/>
    <property type="evidence" value="ECO:0007669"/>
    <property type="project" value="UniProtKB-KW"/>
</dbReference>
<evidence type="ECO:0000256" key="10">
    <source>
        <dbReference type="SAM" id="Coils"/>
    </source>
</evidence>
<keyword evidence="6" id="KW-0067">ATP-binding</keyword>
<evidence type="ECO:0000256" key="4">
    <source>
        <dbReference type="ARBA" id="ARBA00022741"/>
    </source>
</evidence>
<dbReference type="PANTHER" id="PTHR11059:SF0">
    <property type="entry name" value="DNA REPAIR PROTEIN RECN"/>
    <property type="match status" value="1"/>
</dbReference>
<gene>
    <name evidence="12" type="ORF">HNP76_001583</name>
</gene>
<comment type="similarity">
    <text evidence="2 9">Belongs to the RecN family.</text>
</comment>
<dbReference type="InterPro" id="IPR027417">
    <property type="entry name" value="P-loop_NTPase"/>
</dbReference>
<dbReference type="Proteomes" id="UP000518887">
    <property type="component" value="Unassembled WGS sequence"/>
</dbReference>